<keyword evidence="2" id="KW-1185">Reference proteome</keyword>
<protein>
    <submittedName>
        <fullName evidence="1">Uncharacterized protein</fullName>
    </submittedName>
</protein>
<comment type="caution">
    <text evidence="1">The sequence shown here is derived from an EMBL/GenBank/DDBJ whole genome shotgun (WGS) entry which is preliminary data.</text>
</comment>
<dbReference type="RefSeq" id="WP_139602345.1">
    <property type="nucleotide sequence ID" value="NZ_VDCQ01000012.1"/>
</dbReference>
<gene>
    <name evidence="1" type="ORF">FE784_11505</name>
</gene>
<evidence type="ECO:0000313" key="1">
    <source>
        <dbReference type="EMBL" id="TNJ66293.1"/>
    </source>
</evidence>
<dbReference type="Proteomes" id="UP000307943">
    <property type="component" value="Unassembled WGS sequence"/>
</dbReference>
<accession>A0A5C4TB48</accession>
<organism evidence="1 2">
    <name type="scientific">Paenibacillus hemerocallicola</name>
    <dbReference type="NCBI Taxonomy" id="1172614"/>
    <lineage>
        <taxon>Bacteria</taxon>
        <taxon>Bacillati</taxon>
        <taxon>Bacillota</taxon>
        <taxon>Bacilli</taxon>
        <taxon>Bacillales</taxon>
        <taxon>Paenibacillaceae</taxon>
        <taxon>Paenibacillus</taxon>
    </lineage>
</organism>
<reference evidence="1 2" key="1">
    <citation type="submission" date="2019-05" db="EMBL/GenBank/DDBJ databases">
        <title>We sequenced the genome of Paenibacillus hemerocallicola KCTC 33185 for further insight into its adaptation and study the phylogeny of Paenibacillus.</title>
        <authorList>
            <person name="Narsing Rao M.P."/>
        </authorList>
    </citation>
    <scope>NUCLEOTIDE SEQUENCE [LARGE SCALE GENOMIC DNA]</scope>
    <source>
        <strain evidence="1 2">KCTC 33185</strain>
    </source>
</reference>
<evidence type="ECO:0000313" key="2">
    <source>
        <dbReference type="Proteomes" id="UP000307943"/>
    </source>
</evidence>
<dbReference type="AlphaFoldDB" id="A0A5C4TB48"/>
<proteinExistence type="predicted"/>
<sequence length="61" mass="6858">MGIKVDAKRENDADSAETNLIVARMDGIRPKGFYYPRVPVAAAFPRPDRFVRAISDKDTFT</sequence>
<dbReference type="EMBL" id="VDCQ01000012">
    <property type="protein sequence ID" value="TNJ66293.1"/>
    <property type="molecule type" value="Genomic_DNA"/>
</dbReference>
<name>A0A5C4TB48_9BACL</name>